<dbReference type="InterPro" id="IPR036412">
    <property type="entry name" value="HAD-like_sf"/>
</dbReference>
<gene>
    <name evidence="11" type="ORF">FC83_GL001441</name>
</gene>
<evidence type="ECO:0000256" key="5">
    <source>
        <dbReference type="ARBA" id="ARBA00022840"/>
    </source>
</evidence>
<dbReference type="Gene3D" id="1.20.1110.10">
    <property type="entry name" value="Calcium-transporting ATPase, transmembrane domain"/>
    <property type="match status" value="1"/>
</dbReference>
<dbReference type="STRING" id="1423734.FC83_GL001441"/>
<dbReference type="Pfam" id="PF00702">
    <property type="entry name" value="Hydrolase"/>
    <property type="match status" value="1"/>
</dbReference>
<dbReference type="SFLD" id="SFLDG00002">
    <property type="entry name" value="C1.7:_P-type_atpase_like"/>
    <property type="match status" value="1"/>
</dbReference>
<dbReference type="AlphaFoldDB" id="A0A0R1XKY4"/>
<dbReference type="PROSITE" id="PS00154">
    <property type="entry name" value="ATPASE_E1_E2"/>
    <property type="match status" value="1"/>
</dbReference>
<dbReference type="GO" id="GO:0016887">
    <property type="term" value="F:ATP hydrolysis activity"/>
    <property type="evidence" value="ECO:0007669"/>
    <property type="project" value="InterPro"/>
</dbReference>
<proteinExistence type="inferred from homology"/>
<dbReference type="InterPro" id="IPR023298">
    <property type="entry name" value="ATPase_P-typ_TM_dom_sf"/>
</dbReference>
<keyword evidence="3 9" id="KW-0812">Transmembrane</keyword>
<evidence type="ECO:0000256" key="7">
    <source>
        <dbReference type="ARBA" id="ARBA00022989"/>
    </source>
</evidence>
<dbReference type="PATRIC" id="fig|1423734.3.peg.1458"/>
<keyword evidence="8 9" id="KW-0472">Membrane</keyword>
<feature type="transmembrane region" description="Helical" evidence="9">
    <location>
        <begin position="681"/>
        <end position="700"/>
    </location>
</feature>
<keyword evidence="5" id="KW-0067">ATP-binding</keyword>
<dbReference type="GO" id="GO:1902600">
    <property type="term" value="P:proton transmembrane transport"/>
    <property type="evidence" value="ECO:0007669"/>
    <property type="project" value="TreeGrafter"/>
</dbReference>
<dbReference type="SUPFAM" id="SSF56784">
    <property type="entry name" value="HAD-like"/>
    <property type="match status" value="1"/>
</dbReference>
<dbReference type="InterPro" id="IPR050510">
    <property type="entry name" value="Cation_transp_ATPase_P-type"/>
</dbReference>
<organism evidence="11 12">
    <name type="scientific">Agrilactobacillus composti DSM 18527 = JCM 14202</name>
    <dbReference type="NCBI Taxonomy" id="1423734"/>
    <lineage>
        <taxon>Bacteria</taxon>
        <taxon>Bacillati</taxon>
        <taxon>Bacillota</taxon>
        <taxon>Bacilli</taxon>
        <taxon>Lactobacillales</taxon>
        <taxon>Lactobacillaceae</taxon>
        <taxon>Agrilactobacillus</taxon>
    </lineage>
</organism>
<dbReference type="PANTHER" id="PTHR43294:SF20">
    <property type="entry name" value="P-TYPE ATPASE"/>
    <property type="match status" value="1"/>
</dbReference>
<dbReference type="PRINTS" id="PR00119">
    <property type="entry name" value="CATATPASE"/>
</dbReference>
<dbReference type="InterPro" id="IPR008250">
    <property type="entry name" value="ATPase_P-typ_transduc_dom_A_sf"/>
</dbReference>
<accession>A0A0R1XKY4</accession>
<dbReference type="Gene3D" id="2.70.150.10">
    <property type="entry name" value="Calcium-transporting ATPase, cytoplasmic transduction domain A"/>
    <property type="match status" value="1"/>
</dbReference>
<dbReference type="GO" id="GO:0006883">
    <property type="term" value="P:intracellular sodium ion homeostasis"/>
    <property type="evidence" value="ECO:0007669"/>
    <property type="project" value="TreeGrafter"/>
</dbReference>
<dbReference type="GO" id="GO:1990573">
    <property type="term" value="P:potassium ion import across plasma membrane"/>
    <property type="evidence" value="ECO:0007669"/>
    <property type="project" value="TreeGrafter"/>
</dbReference>
<dbReference type="PANTHER" id="PTHR43294">
    <property type="entry name" value="SODIUM/POTASSIUM-TRANSPORTING ATPASE SUBUNIT ALPHA"/>
    <property type="match status" value="1"/>
</dbReference>
<reference evidence="11 12" key="1">
    <citation type="journal article" date="2015" name="Genome Announc.">
        <title>Expanding the biotechnology potential of lactobacilli through comparative genomics of 213 strains and associated genera.</title>
        <authorList>
            <person name="Sun Z."/>
            <person name="Harris H.M."/>
            <person name="McCann A."/>
            <person name="Guo C."/>
            <person name="Argimon S."/>
            <person name="Zhang W."/>
            <person name="Yang X."/>
            <person name="Jeffery I.B."/>
            <person name="Cooney J.C."/>
            <person name="Kagawa T.F."/>
            <person name="Liu W."/>
            <person name="Song Y."/>
            <person name="Salvetti E."/>
            <person name="Wrobel A."/>
            <person name="Rasinkangas P."/>
            <person name="Parkhill J."/>
            <person name="Rea M.C."/>
            <person name="O'Sullivan O."/>
            <person name="Ritari J."/>
            <person name="Douillard F.P."/>
            <person name="Paul Ross R."/>
            <person name="Yang R."/>
            <person name="Briner A.E."/>
            <person name="Felis G.E."/>
            <person name="de Vos W.M."/>
            <person name="Barrangou R."/>
            <person name="Klaenhammer T.R."/>
            <person name="Caufield P.W."/>
            <person name="Cui Y."/>
            <person name="Zhang H."/>
            <person name="O'Toole P.W."/>
        </authorList>
    </citation>
    <scope>NUCLEOTIDE SEQUENCE [LARGE SCALE GENOMIC DNA]</scope>
    <source>
        <strain evidence="11 12">DSM 18527</strain>
    </source>
</reference>
<dbReference type="InterPro" id="IPR018303">
    <property type="entry name" value="ATPase_P-typ_P_site"/>
</dbReference>
<comment type="subcellular location">
    <subcellularLocation>
        <location evidence="1">Membrane</location>
        <topology evidence="1">Multi-pass membrane protein</topology>
    </subcellularLocation>
</comment>
<dbReference type="GO" id="GO:0005524">
    <property type="term" value="F:ATP binding"/>
    <property type="evidence" value="ECO:0007669"/>
    <property type="project" value="UniProtKB-KW"/>
</dbReference>
<dbReference type="InterPro" id="IPR023299">
    <property type="entry name" value="ATPase_P-typ_cyto_dom_N"/>
</dbReference>
<keyword evidence="12" id="KW-1185">Reference proteome</keyword>
<dbReference type="PRINTS" id="PR00120">
    <property type="entry name" value="HATPASE"/>
</dbReference>
<dbReference type="SUPFAM" id="SSF81665">
    <property type="entry name" value="Calcium ATPase, transmembrane domain M"/>
    <property type="match status" value="1"/>
</dbReference>
<feature type="domain" description="Cation-transporting P-type ATPase N-terminal" evidence="10">
    <location>
        <begin position="2"/>
        <end position="44"/>
    </location>
</feature>
<evidence type="ECO:0000256" key="2">
    <source>
        <dbReference type="ARBA" id="ARBA00005675"/>
    </source>
</evidence>
<dbReference type="InterPro" id="IPR001757">
    <property type="entry name" value="P_typ_ATPase"/>
</dbReference>
<dbReference type="Pfam" id="PF00689">
    <property type="entry name" value="Cation_ATPase_C"/>
    <property type="match status" value="1"/>
</dbReference>
<feature type="transmembrane region" description="Helical" evidence="9">
    <location>
        <begin position="24"/>
        <end position="42"/>
    </location>
</feature>
<sequence>MAKFGPNRLQGHTTPKWLIFLRQFNNLIIYILVAAAGLTAAMGHLTDTAIIGLVIIINALVGYYQEANASDALEKIKNLLAPMATVYRDGIRQDVPSEALVLGDLVYLEAGDNVPADLRLVSADNLRLQESALTGEVDAVAKQTQALQGDIPLAEQTNMAFASTAVAAGSGLGLVVATADHTELGKISQSVANVQKSKSPLMREIDGLGKGISWGIMGFSVLLFLLGMLTGQYTMGTLALAIVTMVVGSIPEGLPATTSVILAMGVANMAKKHQTLVKSLPAAETLGSVDVIATDKTGTLTKNEMTITQIITPQTTYRVTGSGYAPEGTFKVADKIITPSQHPDLRQLLEAGFLANDTTLTQTAGQFTINGEPTDGAFLTAYHKAFPDKPAVQALDLLPFDSDYRYIARLVKTLTGATKLYVKGAPDKLFAMAAAGDPHFDRRAYEALTKQLSQQGQRVIAVGEKPVPTNTTAVSHDLLQAGITFLGLAVIVDPPRDDVIAAIQEMRQAGVKVKMITGDNPDTAVAIANQLGLADSPHAVTGLELAALPEAERQQVMTQADVFARTTPSDKLAIVSALQAAGKVTAMMGDGVNDAPALKKADIGVAMGMGGTDVAKDAGDMILTDDKFSRMQTAIGQGRRIYANIKKSILFLLPTSFAEGLIIAFTILMQRQMPLQPSQMLWINMVSAITIQFAFIFEPAESGLMQRPPRTSNASLLNKHDIFQMIYVSVLIAGIGIIAYDWLLSAGVANEITASTMMVNIIVLSKIFYLFNIRTNALVISKNFFSNPMAFVIIGIMLGLQLILNYVPFMQGIFHTEPLTWLEWGIAVAVGILILVITEFDKVIRLAHRRQKGKTPLAELSE</sequence>
<dbReference type="Proteomes" id="UP000051236">
    <property type="component" value="Unassembled WGS sequence"/>
</dbReference>
<dbReference type="GO" id="GO:0030007">
    <property type="term" value="P:intracellular potassium ion homeostasis"/>
    <property type="evidence" value="ECO:0007669"/>
    <property type="project" value="TreeGrafter"/>
</dbReference>
<dbReference type="Pfam" id="PF00122">
    <property type="entry name" value="E1-E2_ATPase"/>
    <property type="match status" value="1"/>
</dbReference>
<evidence type="ECO:0000256" key="8">
    <source>
        <dbReference type="ARBA" id="ARBA00023136"/>
    </source>
</evidence>
<feature type="transmembrane region" description="Helical" evidence="9">
    <location>
        <begin position="824"/>
        <end position="844"/>
    </location>
</feature>
<dbReference type="PROSITE" id="PS01229">
    <property type="entry name" value="COF_2"/>
    <property type="match status" value="1"/>
</dbReference>
<evidence type="ECO:0000256" key="3">
    <source>
        <dbReference type="ARBA" id="ARBA00022692"/>
    </source>
</evidence>
<keyword evidence="7 9" id="KW-1133">Transmembrane helix</keyword>
<dbReference type="Pfam" id="PF00690">
    <property type="entry name" value="Cation_ATPase_N"/>
    <property type="match status" value="1"/>
</dbReference>
<feature type="transmembrane region" description="Helical" evidence="9">
    <location>
        <begin position="212"/>
        <end position="233"/>
    </location>
</feature>
<feature type="transmembrane region" description="Helical" evidence="9">
    <location>
        <begin position="784"/>
        <end position="804"/>
    </location>
</feature>
<feature type="transmembrane region" description="Helical" evidence="9">
    <location>
        <begin position="649"/>
        <end position="669"/>
    </location>
</feature>
<name>A0A0R1XKY4_9LACO</name>
<evidence type="ECO:0000256" key="4">
    <source>
        <dbReference type="ARBA" id="ARBA00022741"/>
    </source>
</evidence>
<evidence type="ECO:0000256" key="9">
    <source>
        <dbReference type="SAM" id="Phobius"/>
    </source>
</evidence>
<dbReference type="SFLD" id="SFLDF00027">
    <property type="entry name" value="p-type_atpase"/>
    <property type="match status" value="1"/>
</dbReference>
<feature type="transmembrane region" description="Helical" evidence="9">
    <location>
        <begin position="239"/>
        <end position="264"/>
    </location>
</feature>
<dbReference type="GO" id="GO:0036376">
    <property type="term" value="P:sodium ion export across plasma membrane"/>
    <property type="evidence" value="ECO:0007669"/>
    <property type="project" value="TreeGrafter"/>
</dbReference>
<dbReference type="Gene3D" id="3.40.50.1000">
    <property type="entry name" value="HAD superfamily/HAD-like"/>
    <property type="match status" value="1"/>
</dbReference>
<comment type="caution">
    <text evidence="11">The sequence shown here is derived from an EMBL/GenBank/DDBJ whole genome shotgun (WGS) entry which is preliminary data.</text>
</comment>
<dbReference type="GO" id="GO:0005391">
    <property type="term" value="F:P-type sodium:potassium-exchanging transporter activity"/>
    <property type="evidence" value="ECO:0007669"/>
    <property type="project" value="TreeGrafter"/>
</dbReference>
<dbReference type="SFLD" id="SFLDS00003">
    <property type="entry name" value="Haloacid_Dehalogenase"/>
    <property type="match status" value="1"/>
</dbReference>
<dbReference type="InterPro" id="IPR006068">
    <property type="entry name" value="ATPase_P-typ_cation-transptr_C"/>
</dbReference>
<dbReference type="GO" id="GO:0005886">
    <property type="term" value="C:plasma membrane"/>
    <property type="evidence" value="ECO:0007669"/>
    <property type="project" value="TreeGrafter"/>
</dbReference>
<comment type="similarity">
    <text evidence="2">Belongs to the cation transport ATPase (P-type) (TC 3.A.3) family. Type IIA subfamily.</text>
</comment>
<dbReference type="SUPFAM" id="SSF81660">
    <property type="entry name" value="Metal cation-transporting ATPase, ATP-binding domain N"/>
    <property type="match status" value="1"/>
</dbReference>
<evidence type="ECO:0000313" key="11">
    <source>
        <dbReference type="EMBL" id="KRM30880.1"/>
    </source>
</evidence>
<evidence type="ECO:0000313" key="12">
    <source>
        <dbReference type="Proteomes" id="UP000051236"/>
    </source>
</evidence>
<keyword evidence="6" id="KW-1278">Translocase</keyword>
<dbReference type="InterPro" id="IPR004014">
    <property type="entry name" value="ATPase_P-typ_cation-transptr_N"/>
</dbReference>
<dbReference type="InterPro" id="IPR023214">
    <property type="entry name" value="HAD_sf"/>
</dbReference>
<evidence type="ECO:0000256" key="6">
    <source>
        <dbReference type="ARBA" id="ARBA00022967"/>
    </source>
</evidence>
<dbReference type="eggNOG" id="COG0474">
    <property type="taxonomic scope" value="Bacteria"/>
</dbReference>
<dbReference type="Gene3D" id="3.40.1110.10">
    <property type="entry name" value="Calcium-transporting ATPase, cytoplasmic domain N"/>
    <property type="match status" value="1"/>
</dbReference>
<keyword evidence="4" id="KW-0547">Nucleotide-binding</keyword>
<dbReference type="NCBIfam" id="TIGR01494">
    <property type="entry name" value="ATPase_P-type"/>
    <property type="match status" value="2"/>
</dbReference>
<dbReference type="SMART" id="SM00831">
    <property type="entry name" value="Cation_ATPase_N"/>
    <property type="match status" value="1"/>
</dbReference>
<dbReference type="InterPro" id="IPR059000">
    <property type="entry name" value="ATPase_P-type_domA"/>
</dbReference>
<feature type="transmembrane region" description="Helical" evidence="9">
    <location>
        <begin position="721"/>
        <end position="740"/>
    </location>
</feature>
<evidence type="ECO:0000256" key="1">
    <source>
        <dbReference type="ARBA" id="ARBA00004141"/>
    </source>
</evidence>
<dbReference type="EMBL" id="AZGA01000087">
    <property type="protein sequence ID" value="KRM30880.1"/>
    <property type="molecule type" value="Genomic_DNA"/>
</dbReference>
<dbReference type="SUPFAM" id="SSF81653">
    <property type="entry name" value="Calcium ATPase, transduction domain A"/>
    <property type="match status" value="1"/>
</dbReference>
<evidence type="ECO:0000259" key="10">
    <source>
        <dbReference type="SMART" id="SM00831"/>
    </source>
</evidence>
<protein>
    <submittedName>
        <fullName evidence="11">Cation transport ATPase</fullName>
    </submittedName>
</protein>
<feature type="transmembrane region" description="Helical" evidence="9">
    <location>
        <begin position="752"/>
        <end position="772"/>
    </location>
</feature>
<dbReference type="InterPro" id="IPR044492">
    <property type="entry name" value="P_typ_ATPase_HD_dom"/>
</dbReference>
<feature type="transmembrane region" description="Helical" evidence="9">
    <location>
        <begin position="48"/>
        <end position="65"/>
    </location>
</feature>